<gene>
    <name evidence="5" type="ORF">K8W02_02110</name>
</gene>
<accession>A0A921HUP4</accession>
<keyword evidence="2" id="KW-0238">DNA-binding</keyword>
<dbReference type="Proteomes" id="UP000717835">
    <property type="component" value="Unassembled WGS sequence"/>
</dbReference>
<evidence type="ECO:0000256" key="1">
    <source>
        <dbReference type="ARBA" id="ARBA00023015"/>
    </source>
</evidence>
<dbReference type="PANTHER" id="PTHR43280">
    <property type="entry name" value="ARAC-FAMILY TRANSCRIPTIONAL REGULATOR"/>
    <property type="match status" value="1"/>
</dbReference>
<dbReference type="InterPro" id="IPR018060">
    <property type="entry name" value="HTH_AraC"/>
</dbReference>
<evidence type="ECO:0000313" key="6">
    <source>
        <dbReference type="Proteomes" id="UP000717835"/>
    </source>
</evidence>
<dbReference type="RefSeq" id="WP_276825853.1">
    <property type="nucleotide sequence ID" value="NZ_DYVX01000014.1"/>
</dbReference>
<dbReference type="PROSITE" id="PS00041">
    <property type="entry name" value="HTH_ARAC_FAMILY_1"/>
    <property type="match status" value="1"/>
</dbReference>
<keyword evidence="3" id="KW-0804">Transcription</keyword>
<feature type="domain" description="HTH araC/xylS-type" evidence="4">
    <location>
        <begin position="102"/>
        <end position="181"/>
    </location>
</feature>
<evidence type="ECO:0000259" key="4">
    <source>
        <dbReference type="PROSITE" id="PS01124"/>
    </source>
</evidence>
<dbReference type="AlphaFoldDB" id="A0A921HUP4"/>
<dbReference type="GO" id="GO:0003700">
    <property type="term" value="F:DNA-binding transcription factor activity"/>
    <property type="evidence" value="ECO:0007669"/>
    <property type="project" value="InterPro"/>
</dbReference>
<evidence type="ECO:0000313" key="5">
    <source>
        <dbReference type="EMBL" id="HJF91173.1"/>
    </source>
</evidence>
<sequence length="192" mass="21764">MTDETHTLHIKNMVCHRCILAVDHALRTLGLHPLSVELGIAVTAEELTPDLRLRVKEALEALEFELIDDRRMQTVQQMKDLIVGLVHQPTDAPLQTNLSDYLARVLGKDYSTLSKLFSEATGTTVEKYVIAQKIERAKELLTYGELTLNEIADRLGYSSTAYLSAQFKSVTGLTPTQFRQQKEKRRRPLDEI</sequence>
<organism evidence="5 6">
    <name type="scientific">Mediterranea massiliensis</name>
    <dbReference type="NCBI Taxonomy" id="1841865"/>
    <lineage>
        <taxon>Bacteria</taxon>
        <taxon>Pseudomonadati</taxon>
        <taxon>Bacteroidota</taxon>
        <taxon>Bacteroidia</taxon>
        <taxon>Bacteroidales</taxon>
        <taxon>Bacteroidaceae</taxon>
        <taxon>Mediterranea</taxon>
    </lineage>
</organism>
<protein>
    <submittedName>
        <fullName evidence="5">AraC family transcriptional regulator</fullName>
    </submittedName>
</protein>
<dbReference type="Gene3D" id="1.10.10.60">
    <property type="entry name" value="Homeodomain-like"/>
    <property type="match status" value="2"/>
</dbReference>
<reference evidence="5" key="2">
    <citation type="submission" date="2021-09" db="EMBL/GenBank/DDBJ databases">
        <authorList>
            <person name="Gilroy R."/>
        </authorList>
    </citation>
    <scope>NUCLEOTIDE SEQUENCE</scope>
    <source>
        <strain evidence="5">CHK55-1828</strain>
    </source>
</reference>
<dbReference type="InterPro" id="IPR018062">
    <property type="entry name" value="HTH_AraC-typ_CS"/>
</dbReference>
<dbReference type="Pfam" id="PF12833">
    <property type="entry name" value="HTH_18"/>
    <property type="match status" value="1"/>
</dbReference>
<evidence type="ECO:0000256" key="2">
    <source>
        <dbReference type="ARBA" id="ARBA00023125"/>
    </source>
</evidence>
<keyword evidence="1" id="KW-0805">Transcription regulation</keyword>
<dbReference type="PANTHER" id="PTHR43280:SF28">
    <property type="entry name" value="HTH-TYPE TRANSCRIPTIONAL ACTIVATOR RHAS"/>
    <property type="match status" value="1"/>
</dbReference>
<dbReference type="InterPro" id="IPR009057">
    <property type="entry name" value="Homeodomain-like_sf"/>
</dbReference>
<comment type="caution">
    <text evidence="5">The sequence shown here is derived from an EMBL/GenBank/DDBJ whole genome shotgun (WGS) entry which is preliminary data.</text>
</comment>
<evidence type="ECO:0000256" key="3">
    <source>
        <dbReference type="ARBA" id="ARBA00023163"/>
    </source>
</evidence>
<name>A0A921HUP4_9BACT</name>
<dbReference type="EMBL" id="DYVX01000014">
    <property type="protein sequence ID" value="HJF91173.1"/>
    <property type="molecule type" value="Genomic_DNA"/>
</dbReference>
<dbReference type="GO" id="GO:0043565">
    <property type="term" value="F:sequence-specific DNA binding"/>
    <property type="evidence" value="ECO:0007669"/>
    <property type="project" value="InterPro"/>
</dbReference>
<dbReference type="SMART" id="SM00342">
    <property type="entry name" value="HTH_ARAC"/>
    <property type="match status" value="1"/>
</dbReference>
<reference evidence="5" key="1">
    <citation type="journal article" date="2021" name="PeerJ">
        <title>Extensive microbial diversity within the chicken gut microbiome revealed by metagenomics and culture.</title>
        <authorList>
            <person name="Gilroy R."/>
            <person name="Ravi A."/>
            <person name="Getino M."/>
            <person name="Pursley I."/>
            <person name="Horton D.L."/>
            <person name="Alikhan N.F."/>
            <person name="Baker D."/>
            <person name="Gharbi K."/>
            <person name="Hall N."/>
            <person name="Watson M."/>
            <person name="Adriaenssens E.M."/>
            <person name="Foster-Nyarko E."/>
            <person name="Jarju S."/>
            <person name="Secka A."/>
            <person name="Antonio M."/>
            <person name="Oren A."/>
            <person name="Chaudhuri R.R."/>
            <person name="La Ragione R."/>
            <person name="Hildebrand F."/>
            <person name="Pallen M.J."/>
        </authorList>
    </citation>
    <scope>NUCLEOTIDE SEQUENCE</scope>
    <source>
        <strain evidence="5">CHK55-1828</strain>
    </source>
</reference>
<dbReference type="PROSITE" id="PS01124">
    <property type="entry name" value="HTH_ARAC_FAMILY_2"/>
    <property type="match status" value="1"/>
</dbReference>
<dbReference type="SUPFAM" id="SSF46689">
    <property type="entry name" value="Homeodomain-like"/>
    <property type="match status" value="1"/>
</dbReference>
<proteinExistence type="predicted"/>